<proteinExistence type="predicted"/>
<organism evidence="2">
    <name type="scientific">Methanofollis liminatans</name>
    <dbReference type="NCBI Taxonomy" id="2201"/>
    <lineage>
        <taxon>Archaea</taxon>
        <taxon>Methanobacteriati</taxon>
        <taxon>Methanobacteriota</taxon>
        <taxon>Stenosarchaea group</taxon>
        <taxon>Methanomicrobia</taxon>
        <taxon>Methanomicrobiales</taxon>
        <taxon>Methanomicrobiaceae</taxon>
        <taxon>Methanofollis</taxon>
    </lineage>
</organism>
<dbReference type="AlphaFoldDB" id="A0A831M242"/>
<reference evidence="2" key="1">
    <citation type="journal article" date="2020" name="mSystems">
        <title>Genome- and Community-Level Interaction Insights into Carbon Utilization and Element Cycling Functions of Hydrothermarchaeota in Hydrothermal Sediment.</title>
        <authorList>
            <person name="Zhou Z."/>
            <person name="Liu Y."/>
            <person name="Xu W."/>
            <person name="Pan J."/>
            <person name="Luo Z.H."/>
            <person name="Li M."/>
        </authorList>
    </citation>
    <scope>NUCLEOTIDE SEQUENCE</scope>
    <source>
        <strain evidence="2">SpSt-1183</strain>
    </source>
</reference>
<name>A0A831M242_9EURY</name>
<keyword evidence="1" id="KW-0812">Transmembrane</keyword>
<feature type="transmembrane region" description="Helical" evidence="1">
    <location>
        <begin position="7"/>
        <end position="26"/>
    </location>
</feature>
<dbReference type="Proteomes" id="UP000885648">
    <property type="component" value="Unassembled WGS sequence"/>
</dbReference>
<comment type="caution">
    <text evidence="2">The sequence shown here is derived from an EMBL/GenBank/DDBJ whole genome shotgun (WGS) entry which is preliminary data.</text>
</comment>
<sequence>MVKSPRGIILLLCLISAVILFGYPLLVDLSRPCDAVASGVGAVAVTTGVPGGSVIQITAPCPDGGDLCNARIYLVDPDGMYHVVGKGVVGSSESVVWYVFHYQRPEAGAPEYWITDDTEMVFTRTYIESIEPFEPRGIWMIEIVPLRDDAVAFELSVAL</sequence>
<protein>
    <submittedName>
        <fullName evidence="2">Uncharacterized protein</fullName>
    </submittedName>
</protein>
<keyword evidence="1" id="KW-0472">Membrane</keyword>
<dbReference type="EMBL" id="DSBY01000326">
    <property type="protein sequence ID" value="HDS64033.1"/>
    <property type="molecule type" value="Genomic_DNA"/>
</dbReference>
<accession>A0A831M242</accession>
<evidence type="ECO:0000313" key="2">
    <source>
        <dbReference type="EMBL" id="HDS64033.1"/>
    </source>
</evidence>
<keyword evidence="1" id="KW-1133">Transmembrane helix</keyword>
<gene>
    <name evidence="2" type="ORF">ENN52_07965</name>
</gene>
<evidence type="ECO:0000256" key="1">
    <source>
        <dbReference type="SAM" id="Phobius"/>
    </source>
</evidence>